<evidence type="ECO:0000256" key="8">
    <source>
        <dbReference type="ARBA" id="ARBA00023136"/>
    </source>
</evidence>
<feature type="transmembrane region" description="Helical" evidence="9">
    <location>
        <begin position="368"/>
        <end position="388"/>
    </location>
</feature>
<dbReference type="STRING" id="45073.Lqui_1748"/>
<keyword evidence="8 9" id="KW-0472">Membrane</keyword>
<evidence type="ECO:0000256" key="6">
    <source>
        <dbReference type="ARBA" id="ARBA00022692"/>
    </source>
</evidence>
<feature type="transmembrane region" description="Helical" evidence="9">
    <location>
        <begin position="436"/>
        <end position="459"/>
    </location>
</feature>
<dbReference type="GO" id="GO:0042910">
    <property type="term" value="F:xenobiotic transmembrane transporter activity"/>
    <property type="evidence" value="ECO:0007669"/>
    <property type="project" value="TreeGrafter"/>
</dbReference>
<dbReference type="InterPro" id="IPR001036">
    <property type="entry name" value="Acrflvin-R"/>
</dbReference>
<dbReference type="PANTHER" id="PTHR32063">
    <property type="match status" value="1"/>
</dbReference>
<dbReference type="NCBIfam" id="NF000282">
    <property type="entry name" value="RND_permease_1"/>
    <property type="match status" value="1"/>
</dbReference>
<evidence type="ECO:0000313" key="11">
    <source>
        <dbReference type="EMBL" id="KTD50423.1"/>
    </source>
</evidence>
<dbReference type="PRINTS" id="PR00702">
    <property type="entry name" value="ACRIFLAVINRP"/>
</dbReference>
<proteinExistence type="inferred from homology"/>
<evidence type="ECO:0000256" key="2">
    <source>
        <dbReference type="ARBA" id="ARBA00010942"/>
    </source>
</evidence>
<dbReference type="OrthoDB" id="9757904at2"/>
<dbReference type="Gene3D" id="3.30.2090.10">
    <property type="entry name" value="Multidrug efflux transporter AcrB TolC docking domain, DN and DC subdomains"/>
    <property type="match status" value="2"/>
</dbReference>
<dbReference type="SUPFAM" id="SSF82714">
    <property type="entry name" value="Multidrug efflux transporter AcrB TolC docking domain, DN and DC subdomains"/>
    <property type="match status" value="2"/>
</dbReference>
<organism evidence="11 12">
    <name type="scientific">Legionella quinlivanii</name>
    <dbReference type="NCBI Taxonomy" id="45073"/>
    <lineage>
        <taxon>Bacteria</taxon>
        <taxon>Pseudomonadati</taxon>
        <taxon>Pseudomonadota</taxon>
        <taxon>Gammaproteobacteria</taxon>
        <taxon>Legionellales</taxon>
        <taxon>Legionellaceae</taxon>
        <taxon>Legionella</taxon>
    </lineage>
</organism>
<evidence type="ECO:0000313" key="12">
    <source>
        <dbReference type="Proteomes" id="UP000054618"/>
    </source>
</evidence>
<gene>
    <name evidence="11" type="primary">mexF2</name>
    <name evidence="11" type="ORF">Lqui_1748</name>
</gene>
<dbReference type="Gene3D" id="1.20.1640.10">
    <property type="entry name" value="Multidrug efflux transporter AcrB transmembrane domain"/>
    <property type="match status" value="2"/>
</dbReference>
<feature type="transmembrane region" description="Helical" evidence="9">
    <location>
        <begin position="546"/>
        <end position="566"/>
    </location>
</feature>
<dbReference type="InterPro" id="IPR000731">
    <property type="entry name" value="SSD"/>
</dbReference>
<dbReference type="Pfam" id="PF00873">
    <property type="entry name" value="ACR_tran"/>
    <property type="match status" value="1"/>
</dbReference>
<feature type="transmembrane region" description="Helical" evidence="9">
    <location>
        <begin position="932"/>
        <end position="956"/>
    </location>
</feature>
<protein>
    <recommendedName>
        <fullName evidence="9">Efflux pump membrane transporter</fullName>
    </recommendedName>
</protein>
<feature type="transmembrane region" description="Helical" evidence="9">
    <location>
        <begin position="341"/>
        <end position="361"/>
    </location>
</feature>
<evidence type="ECO:0000256" key="3">
    <source>
        <dbReference type="ARBA" id="ARBA00022448"/>
    </source>
</evidence>
<sequence>MKIAHFFIDRPIFATVIAIIIVLVGSLSYMNLPVEQYPPIVPPTIQVTAQYPGADAKTVADTVATPIEQEVNGVENMLYMDSQSTSDGQMRLTIAFKIGTDLDQAQVLVQNRVAIVEPKLPEEVRRIGITTVKNSPDLMLVINLFSPNNKYDQTYIGNYAVLQLRDKIRRIDGVGDIRLFGASEYAMRIWLNPDLMNSADITASDVLAALRSQNVQVASGILNQQPQDRQFGIEFNIETQGRLVKPEEFEKIIIKSKDGRIVYLRDIGRVELGTQNYLIKGWLNKYPAVALPVFQRPGTNALQTAKEIVATMKELSPRFPPGLSYKIAYNPTLFVQESINAVQHTIFEAIVLVVLVIIIFLQTWRAAIIPVIAIPVSLIGSFVVLEAIGFSLNYLTLFGLVLAIGIVVDDAIVVVENMERNIHNGMEPRDAARKTMTEVGSALVAIGLVLVAVFLPTLFLEGISGKFYQQFGATVAVATIISVFVSLTLSPALAALLLRKPPEHQQQNLPFWRKPFNRLARGFNHCMEKGSEKYGRLVCKLTRRNGLMLVIYLILISSTIFLFRSIPGGFIPKQDIGYFIVSIQLPSGASLSRTDEVVKQAIDKLLAIPGVANAVGFTGFSGATFTNSSNNGAIFAVLDSFDQREKKNLTYDGILNRMRQELGSILDATIVVIPPPPVRGIGNAGGFKMMIQDRAGLGTNALEKATLDLAARANQAEATTSVFTFFENKTPRLRLNFDRDRAERLGVRVASVIEALEVYLGSVFINEFNYLGRTFRVIAQADANYRLTPDDVLRLKVRNEEGQMVPIGSVARLENTTGPSRIPHFNLYPAIELLGDTKPGYSSGTALDTMEQLARQFLPYGLDFEWTEIAFQERAVGNTAVIAFTLSVVFVFLLLAAQYESWILPLAIILIVPMCLFSSLIGIKLLGMDNNIMTQIGFLVLVGLASKNAILIVEFARQLENQGESRWKAAMEAARLRLRPILMTSFAFILGVFPLVIAIGAGAEMRRALGVAVFSGMLGVTFFGLVFTPVFYVISSYLGSLWKKDEKIPSPKLGEGKGEG</sequence>
<dbReference type="FunFam" id="1.20.1640.10:FF:000001">
    <property type="entry name" value="Efflux pump membrane transporter"/>
    <property type="match status" value="1"/>
</dbReference>
<dbReference type="Gene3D" id="3.30.70.1320">
    <property type="entry name" value="Multidrug efflux transporter AcrB pore domain like"/>
    <property type="match status" value="1"/>
</dbReference>
<dbReference type="AlphaFoldDB" id="A0A0W0Y066"/>
<evidence type="ECO:0000256" key="9">
    <source>
        <dbReference type="RuleBase" id="RU364070"/>
    </source>
</evidence>
<feature type="transmembrane region" description="Helical" evidence="9">
    <location>
        <begin position="12"/>
        <end position="32"/>
    </location>
</feature>
<dbReference type="Gene3D" id="3.30.70.1430">
    <property type="entry name" value="Multidrug efflux transporter AcrB pore domain"/>
    <property type="match status" value="2"/>
</dbReference>
<dbReference type="RefSeq" id="WP_058507833.1">
    <property type="nucleotide sequence ID" value="NZ_CAAAIK010000001.1"/>
</dbReference>
<dbReference type="EMBL" id="LNYS01000008">
    <property type="protein sequence ID" value="KTD50423.1"/>
    <property type="molecule type" value="Genomic_DNA"/>
</dbReference>
<feature type="transmembrane region" description="Helical" evidence="9">
    <location>
        <begin position="1009"/>
        <end position="1034"/>
    </location>
</feature>
<evidence type="ECO:0000256" key="4">
    <source>
        <dbReference type="ARBA" id="ARBA00022475"/>
    </source>
</evidence>
<evidence type="ECO:0000256" key="1">
    <source>
        <dbReference type="ARBA" id="ARBA00004429"/>
    </source>
</evidence>
<dbReference type="Proteomes" id="UP000054618">
    <property type="component" value="Unassembled WGS sequence"/>
</dbReference>
<evidence type="ECO:0000259" key="10">
    <source>
        <dbReference type="PROSITE" id="PS50156"/>
    </source>
</evidence>
<comment type="subcellular location">
    <subcellularLocation>
        <location evidence="1 9">Cell inner membrane</location>
        <topology evidence="1 9">Multi-pass membrane protein</topology>
    </subcellularLocation>
</comment>
<accession>A0A0W0Y066</accession>
<dbReference type="PROSITE" id="PS50156">
    <property type="entry name" value="SSD"/>
    <property type="match status" value="1"/>
</dbReference>
<keyword evidence="12" id="KW-1185">Reference proteome</keyword>
<dbReference type="GO" id="GO:0005886">
    <property type="term" value="C:plasma membrane"/>
    <property type="evidence" value="ECO:0007669"/>
    <property type="project" value="UniProtKB-SubCell"/>
</dbReference>
<reference evidence="11 12" key="1">
    <citation type="submission" date="2015-11" db="EMBL/GenBank/DDBJ databases">
        <title>Genomic analysis of 38 Legionella species identifies large and diverse effector repertoires.</title>
        <authorList>
            <person name="Burstein D."/>
            <person name="Amaro F."/>
            <person name="Zusman T."/>
            <person name="Lifshitz Z."/>
            <person name="Cohen O."/>
            <person name="Gilbert J.A."/>
            <person name="Pupko T."/>
            <person name="Shuman H.A."/>
            <person name="Segal G."/>
        </authorList>
    </citation>
    <scope>NUCLEOTIDE SEQUENCE [LARGE SCALE GENOMIC DNA]</scope>
    <source>
        <strain evidence="11 12">CDC#1442-AUS-E</strain>
    </source>
</reference>
<dbReference type="NCBIfam" id="TIGR00915">
    <property type="entry name" value="2A0602"/>
    <property type="match status" value="1"/>
</dbReference>
<dbReference type="FunFam" id="3.30.70.1430:FF:000001">
    <property type="entry name" value="Efflux pump membrane transporter"/>
    <property type="match status" value="1"/>
</dbReference>
<dbReference type="SUPFAM" id="SSF82866">
    <property type="entry name" value="Multidrug efflux transporter AcrB transmembrane domain"/>
    <property type="match status" value="2"/>
</dbReference>
<comment type="caution">
    <text evidence="11">The sequence shown here is derived from an EMBL/GenBank/DDBJ whole genome shotgun (WGS) entry which is preliminary data.</text>
</comment>
<dbReference type="GO" id="GO:0015562">
    <property type="term" value="F:efflux transmembrane transporter activity"/>
    <property type="evidence" value="ECO:0007669"/>
    <property type="project" value="InterPro"/>
</dbReference>
<dbReference type="Gene3D" id="3.30.70.1440">
    <property type="entry name" value="Multidrug efflux transporter AcrB pore domain"/>
    <property type="match status" value="1"/>
</dbReference>
<feature type="transmembrane region" description="Helical" evidence="9">
    <location>
        <begin position="902"/>
        <end position="926"/>
    </location>
</feature>
<evidence type="ECO:0000256" key="5">
    <source>
        <dbReference type="ARBA" id="ARBA00022519"/>
    </source>
</evidence>
<evidence type="ECO:0000256" key="7">
    <source>
        <dbReference type="ARBA" id="ARBA00022989"/>
    </source>
</evidence>
<dbReference type="InterPro" id="IPR004764">
    <property type="entry name" value="MdtF-like"/>
</dbReference>
<dbReference type="SUPFAM" id="SSF82693">
    <property type="entry name" value="Multidrug efflux transporter AcrB pore domain, PN1, PN2, PC1 and PC2 subdomains"/>
    <property type="match status" value="4"/>
</dbReference>
<keyword evidence="6 9" id="KW-0812">Transmembrane</keyword>
<keyword evidence="5 9" id="KW-0997">Cell inner membrane</keyword>
<feature type="transmembrane region" description="Helical" evidence="9">
    <location>
        <begin position="394"/>
        <end position="415"/>
    </location>
</feature>
<dbReference type="PANTHER" id="PTHR32063:SF11">
    <property type="entry name" value="CATION OR DRUG EFFLUX SYSTEM PROTEIN"/>
    <property type="match status" value="1"/>
</dbReference>
<feature type="transmembrane region" description="Helical" evidence="9">
    <location>
        <begin position="875"/>
        <end position="895"/>
    </location>
</feature>
<keyword evidence="3 9" id="KW-0813">Transport</keyword>
<keyword evidence="7 9" id="KW-1133">Transmembrane helix</keyword>
<feature type="domain" description="SSD" evidence="10">
    <location>
        <begin position="367"/>
        <end position="496"/>
    </location>
</feature>
<name>A0A0W0Y066_9GAMM</name>
<feature type="transmembrane region" description="Helical" evidence="9">
    <location>
        <begin position="471"/>
        <end position="498"/>
    </location>
</feature>
<dbReference type="PATRIC" id="fig|45073.5.peg.1845"/>
<feature type="transmembrane region" description="Helical" evidence="9">
    <location>
        <begin position="981"/>
        <end position="1003"/>
    </location>
</feature>
<keyword evidence="4" id="KW-1003">Cell membrane</keyword>
<dbReference type="GO" id="GO:0009636">
    <property type="term" value="P:response to toxic substance"/>
    <property type="evidence" value="ECO:0007669"/>
    <property type="project" value="UniProtKB-ARBA"/>
</dbReference>
<dbReference type="InterPro" id="IPR027463">
    <property type="entry name" value="AcrB_DN_DC_subdom"/>
</dbReference>
<comment type="similarity">
    <text evidence="2 9">Belongs to the resistance-nodulation-cell division (RND) (TC 2.A.6) family.</text>
</comment>